<dbReference type="AlphaFoldDB" id="A0AAV4Q2A6"/>
<dbReference type="InterPro" id="IPR002083">
    <property type="entry name" value="MATH/TRAF_dom"/>
</dbReference>
<dbReference type="Pfam" id="PF00651">
    <property type="entry name" value="BTB"/>
    <property type="match status" value="1"/>
</dbReference>
<dbReference type="Gene3D" id="2.60.210.10">
    <property type="entry name" value="Apoptosis, Tumor Necrosis Factor Receptor Associated Protein 2, Chain A"/>
    <property type="match status" value="1"/>
</dbReference>
<dbReference type="SUPFAM" id="SSF49599">
    <property type="entry name" value="TRAF domain-like"/>
    <property type="match status" value="2"/>
</dbReference>
<keyword evidence="4" id="KW-1185">Reference proteome</keyword>
<feature type="domain" description="BTB" evidence="1">
    <location>
        <begin position="393"/>
        <end position="457"/>
    </location>
</feature>
<dbReference type="Proteomes" id="UP001054837">
    <property type="component" value="Unassembled WGS sequence"/>
</dbReference>
<dbReference type="CDD" id="cd00121">
    <property type="entry name" value="MATH"/>
    <property type="match status" value="1"/>
</dbReference>
<accession>A0AAV4Q2A6</accession>
<dbReference type="PROSITE" id="PS50144">
    <property type="entry name" value="MATH"/>
    <property type="match status" value="1"/>
</dbReference>
<dbReference type="InterPro" id="IPR008974">
    <property type="entry name" value="TRAF-like"/>
</dbReference>
<protein>
    <submittedName>
        <fullName evidence="3">TD and POZ domain-containing protein 3</fullName>
    </submittedName>
</protein>
<evidence type="ECO:0000259" key="1">
    <source>
        <dbReference type="PROSITE" id="PS50097"/>
    </source>
</evidence>
<evidence type="ECO:0000313" key="4">
    <source>
        <dbReference type="Proteomes" id="UP001054837"/>
    </source>
</evidence>
<name>A0AAV4Q2A6_9ARAC</name>
<dbReference type="PANTHER" id="PTHR24413">
    <property type="entry name" value="SPECKLE-TYPE POZ PROTEIN"/>
    <property type="match status" value="1"/>
</dbReference>
<dbReference type="Gene3D" id="1.25.40.420">
    <property type="match status" value="1"/>
</dbReference>
<dbReference type="InterPro" id="IPR000210">
    <property type="entry name" value="BTB/POZ_dom"/>
</dbReference>
<dbReference type="SUPFAM" id="SSF54695">
    <property type="entry name" value="POZ domain"/>
    <property type="match status" value="1"/>
</dbReference>
<dbReference type="Gene3D" id="3.30.710.10">
    <property type="entry name" value="Potassium Channel Kv1.1, Chain A"/>
    <property type="match status" value="1"/>
</dbReference>
<feature type="domain" description="MATH" evidence="2">
    <location>
        <begin position="10"/>
        <end position="139"/>
    </location>
</feature>
<dbReference type="InterPro" id="IPR011333">
    <property type="entry name" value="SKP1/BTB/POZ_sf"/>
</dbReference>
<proteinExistence type="predicted"/>
<evidence type="ECO:0000313" key="3">
    <source>
        <dbReference type="EMBL" id="GIY02574.1"/>
    </source>
</evidence>
<comment type="caution">
    <text evidence="3">The sequence shown here is derived from an EMBL/GenBank/DDBJ whole genome shotgun (WGS) entry which is preliminary data.</text>
</comment>
<reference evidence="3 4" key="1">
    <citation type="submission" date="2021-06" db="EMBL/GenBank/DDBJ databases">
        <title>Caerostris darwini draft genome.</title>
        <authorList>
            <person name="Kono N."/>
            <person name="Arakawa K."/>
        </authorList>
    </citation>
    <scope>NUCLEOTIDE SEQUENCE [LARGE SCALE GENOMIC DNA]</scope>
</reference>
<dbReference type="SMART" id="SM00225">
    <property type="entry name" value="BTB"/>
    <property type="match status" value="1"/>
</dbReference>
<gene>
    <name evidence="3" type="primary">Tdpoz3</name>
    <name evidence="3" type="ORF">CDAR_469301</name>
</gene>
<organism evidence="3 4">
    <name type="scientific">Caerostris darwini</name>
    <dbReference type="NCBI Taxonomy" id="1538125"/>
    <lineage>
        <taxon>Eukaryota</taxon>
        <taxon>Metazoa</taxon>
        <taxon>Ecdysozoa</taxon>
        <taxon>Arthropoda</taxon>
        <taxon>Chelicerata</taxon>
        <taxon>Arachnida</taxon>
        <taxon>Araneae</taxon>
        <taxon>Araneomorphae</taxon>
        <taxon>Entelegynae</taxon>
        <taxon>Araneoidea</taxon>
        <taxon>Araneidae</taxon>
        <taxon>Caerostris</taxon>
    </lineage>
</organism>
<dbReference type="GO" id="GO:0030163">
    <property type="term" value="P:protein catabolic process"/>
    <property type="evidence" value="ECO:0007669"/>
    <property type="project" value="UniProtKB-ARBA"/>
</dbReference>
<evidence type="ECO:0000259" key="2">
    <source>
        <dbReference type="PROSITE" id="PS50144"/>
    </source>
</evidence>
<dbReference type="PROSITE" id="PS50097">
    <property type="entry name" value="BTB"/>
    <property type="match status" value="1"/>
</dbReference>
<dbReference type="EMBL" id="BPLQ01003686">
    <property type="protein sequence ID" value="GIY02574.1"/>
    <property type="molecule type" value="Genomic_DNA"/>
</dbReference>
<sequence length="555" mass="63389">MAKHASKKPVFTVIWKIKNFSYSWHDENCPFHSAEFTVDSLKDTTWDLSIAPRGEPSDGKSVSVYLQRCDNRDRSVLINFNFALLSTDGSLQCSRKINRQWFRKGRGYGIPDLIDREELFGNQRANLLPLDTLTLQCCIWSRNTAPEELAQCFLTTQIGVQQNSFIWSIKKFSSLLENQELITVYKYSSKDKKNLFAVNLILENYKFDSEISINFISILEDRPYLGKLKVSLLDANGTAINSEQNERLFLRNDEHWETPSLITISNLMAHKDLYLPNGELVLQIDCSISHQIVMNELENLIYGPISTYTANLLTETAKQYTTLTQNPILESECSQEQTSACKETQTEIPIVKEINSIVDVQQPNLTSSPSEMSSSSNSLRSDLQCLYEEGTLYDFTLRVATENLRVHKTVLCARSPVFKAMLTSNMKETINQVMDIPDLEIDVVRRMLVFMYTDTVDDIGWETASKLYAAADKYGIVSLKNFCCTILKSSLCIANVGEILSLANLYTDEDLKKLAFDFFRSNDKQVICSAEWEDFMKKDVQLAADMMRLIYLKKT</sequence>
<dbReference type="Pfam" id="PF22486">
    <property type="entry name" value="MATH_2"/>
    <property type="match status" value="1"/>
</dbReference>
<dbReference type="CDD" id="cd18186">
    <property type="entry name" value="BTB_POZ_ZBTB_KLHL-like"/>
    <property type="match status" value="1"/>
</dbReference>